<dbReference type="WBParaSite" id="nRc.2.0.1.t03246-RA">
    <property type="protein sequence ID" value="nRc.2.0.1.t03246-RA"/>
    <property type="gene ID" value="nRc.2.0.1.g03246"/>
</dbReference>
<sequence>MELYKSLDKGYKVLKVFEAWHYNAVNRYEWISNLYGGLFTSYVNTFIKMKMVEGWPTHCNNDASRQAYLSDIEEPEGIMQDRTEIEKKSRRMGFSKADAKFVLGQIWSTK</sequence>
<keyword evidence="1" id="KW-1185">Reference proteome</keyword>
<name>A0A915HP07_ROMCU</name>
<evidence type="ECO:0000313" key="1">
    <source>
        <dbReference type="Proteomes" id="UP000887565"/>
    </source>
</evidence>
<dbReference type="OMA" id="NRYEWIS"/>
<dbReference type="Proteomes" id="UP000887565">
    <property type="component" value="Unplaced"/>
</dbReference>
<protein>
    <submittedName>
        <fullName evidence="2">Uncharacterized protein</fullName>
    </submittedName>
</protein>
<dbReference type="AlphaFoldDB" id="A0A915HP07"/>
<accession>A0A915HP07</accession>
<reference evidence="2" key="1">
    <citation type="submission" date="2022-11" db="UniProtKB">
        <authorList>
            <consortium name="WormBaseParasite"/>
        </authorList>
    </citation>
    <scope>IDENTIFICATION</scope>
</reference>
<proteinExistence type="predicted"/>
<evidence type="ECO:0000313" key="2">
    <source>
        <dbReference type="WBParaSite" id="nRc.2.0.1.t03246-RA"/>
    </source>
</evidence>
<organism evidence="1 2">
    <name type="scientific">Romanomermis culicivorax</name>
    <name type="common">Nematode worm</name>
    <dbReference type="NCBI Taxonomy" id="13658"/>
    <lineage>
        <taxon>Eukaryota</taxon>
        <taxon>Metazoa</taxon>
        <taxon>Ecdysozoa</taxon>
        <taxon>Nematoda</taxon>
        <taxon>Enoplea</taxon>
        <taxon>Dorylaimia</taxon>
        <taxon>Mermithida</taxon>
        <taxon>Mermithoidea</taxon>
        <taxon>Mermithidae</taxon>
        <taxon>Romanomermis</taxon>
    </lineage>
</organism>